<dbReference type="InterPro" id="IPR051361">
    <property type="entry name" value="ThrE/Ser_Exporter"/>
</dbReference>
<feature type="transmembrane region" description="Helical" evidence="2">
    <location>
        <begin position="407"/>
        <end position="426"/>
    </location>
</feature>
<dbReference type="FunCoup" id="A0A0C3FKN1">
    <property type="interactions" value="4"/>
</dbReference>
<comment type="similarity">
    <text evidence="1">Belongs to the ThrE exporter (TC 2.A.79) family.</text>
</comment>
<feature type="transmembrane region" description="Helical" evidence="2">
    <location>
        <begin position="356"/>
        <end position="377"/>
    </location>
</feature>
<protein>
    <recommendedName>
        <fullName evidence="3">Threonine/serine exporter-like N-terminal domain-containing protein</fullName>
    </recommendedName>
</protein>
<dbReference type="STRING" id="765440.A0A0C3FKN1"/>
<evidence type="ECO:0000259" key="3">
    <source>
        <dbReference type="Pfam" id="PF06738"/>
    </source>
</evidence>
<evidence type="ECO:0000313" key="5">
    <source>
        <dbReference type="Proteomes" id="UP000054166"/>
    </source>
</evidence>
<feature type="transmembrane region" description="Helical" evidence="2">
    <location>
        <begin position="231"/>
        <end position="252"/>
    </location>
</feature>
<proteinExistence type="inferred from homology"/>
<dbReference type="Pfam" id="PF06738">
    <property type="entry name" value="ThrE"/>
    <property type="match status" value="1"/>
</dbReference>
<name>A0A0C3FKN1_PILCF</name>
<feature type="transmembrane region" description="Helical" evidence="2">
    <location>
        <begin position="325"/>
        <end position="344"/>
    </location>
</feature>
<dbReference type="HOGENOM" id="CLU_007078_4_1_1"/>
<dbReference type="InterPro" id="IPR010619">
    <property type="entry name" value="ThrE-like_N"/>
</dbReference>
<feature type="domain" description="Threonine/serine exporter-like N-terminal" evidence="3">
    <location>
        <begin position="10"/>
        <end position="248"/>
    </location>
</feature>
<evidence type="ECO:0000313" key="4">
    <source>
        <dbReference type="EMBL" id="KIM80529.1"/>
    </source>
</evidence>
<accession>A0A0C3FKN1</accession>
<feature type="transmembrane region" description="Helical" evidence="2">
    <location>
        <begin position="383"/>
        <end position="400"/>
    </location>
</feature>
<dbReference type="OrthoDB" id="413008at2759"/>
<evidence type="ECO:0000256" key="2">
    <source>
        <dbReference type="SAM" id="Phobius"/>
    </source>
</evidence>
<dbReference type="InParanoid" id="A0A0C3FKN1"/>
<dbReference type="GO" id="GO:0022857">
    <property type="term" value="F:transmembrane transporter activity"/>
    <property type="evidence" value="ECO:0007669"/>
    <property type="project" value="InterPro"/>
</dbReference>
<keyword evidence="5" id="KW-1185">Reference proteome</keyword>
<dbReference type="PANTHER" id="PTHR31082">
    <property type="entry name" value="PHEROMONE-REGULATED MEMBRANE PROTEIN 10"/>
    <property type="match status" value="1"/>
</dbReference>
<dbReference type="PANTHER" id="PTHR31082:SF4">
    <property type="entry name" value="PHEROMONE-REGULATED MEMBRANE PROTEIN 10"/>
    <property type="match status" value="1"/>
</dbReference>
<keyword evidence="2" id="KW-0812">Transmembrane</keyword>
<keyword evidence="2" id="KW-0472">Membrane</keyword>
<feature type="transmembrane region" description="Helical" evidence="2">
    <location>
        <begin position="438"/>
        <end position="460"/>
    </location>
</feature>
<sequence>MLNRHEFLRVLAKALLTFSAPSHRIETQLVFAAKTLNVPAEFSRLPSIVIISFIDDETHTSETHFVKCGGRLQLGRLHEVHEIYKDVLHDSIKANEATVRLKALLAQPPIYADWQRCWLAFFLSALICPLAFGGSFIDLWLAGIGAMALCWVQLKVASQNVVTANVVEITVAILMSLVARGLSSTKAEFFCYTAISSSSIIGILPGFLILTSSLELGSKNILCGSVKMVYALIYTLFLGIGLQIGSDLYLLFDSRESHYLQQVANNLTGTVKMMGSFIADNDTQTVLPLSSTFVFTNAIPSKASYIVLGCFRPPNDPWYLRSAPFWAQFFIVPVFSMLSSLANLQPISDWKSRRNLLVMVVISCASFATNKVANHYIFNHSDVVSAIGAFTIGILGNIWARSSGGSAFASMVIGVLFLVPSGLSQAGGITTNTNGIDVGTSMISVSIGITVGLFMSQALIHCFDHSKLGLAFSF</sequence>
<feature type="transmembrane region" description="Helical" evidence="2">
    <location>
        <begin position="161"/>
        <end position="183"/>
    </location>
</feature>
<reference evidence="5" key="2">
    <citation type="submission" date="2015-01" db="EMBL/GenBank/DDBJ databases">
        <title>Evolutionary Origins and Diversification of the Mycorrhizal Mutualists.</title>
        <authorList>
            <consortium name="DOE Joint Genome Institute"/>
            <consortium name="Mycorrhizal Genomics Consortium"/>
            <person name="Kohler A."/>
            <person name="Kuo A."/>
            <person name="Nagy L.G."/>
            <person name="Floudas D."/>
            <person name="Copeland A."/>
            <person name="Barry K.W."/>
            <person name="Cichocki N."/>
            <person name="Veneault-Fourrey C."/>
            <person name="LaButti K."/>
            <person name="Lindquist E.A."/>
            <person name="Lipzen A."/>
            <person name="Lundell T."/>
            <person name="Morin E."/>
            <person name="Murat C."/>
            <person name="Riley R."/>
            <person name="Ohm R."/>
            <person name="Sun H."/>
            <person name="Tunlid A."/>
            <person name="Henrissat B."/>
            <person name="Grigoriev I.V."/>
            <person name="Hibbett D.S."/>
            <person name="Martin F."/>
        </authorList>
    </citation>
    <scope>NUCLEOTIDE SEQUENCE [LARGE SCALE GENOMIC DNA]</scope>
    <source>
        <strain evidence="5">F 1598</strain>
    </source>
</reference>
<keyword evidence="2" id="KW-1133">Transmembrane helix</keyword>
<feature type="transmembrane region" description="Helical" evidence="2">
    <location>
        <begin position="118"/>
        <end position="149"/>
    </location>
</feature>
<dbReference type="Proteomes" id="UP000054166">
    <property type="component" value="Unassembled WGS sequence"/>
</dbReference>
<evidence type="ECO:0000256" key="1">
    <source>
        <dbReference type="ARBA" id="ARBA00034125"/>
    </source>
</evidence>
<dbReference type="EMBL" id="KN833003">
    <property type="protein sequence ID" value="KIM80529.1"/>
    <property type="molecule type" value="Genomic_DNA"/>
</dbReference>
<feature type="transmembrane region" description="Helical" evidence="2">
    <location>
        <begin position="189"/>
        <end position="210"/>
    </location>
</feature>
<reference evidence="4 5" key="1">
    <citation type="submission" date="2014-04" db="EMBL/GenBank/DDBJ databases">
        <authorList>
            <consortium name="DOE Joint Genome Institute"/>
            <person name="Kuo A."/>
            <person name="Tarkka M."/>
            <person name="Buscot F."/>
            <person name="Kohler A."/>
            <person name="Nagy L.G."/>
            <person name="Floudas D."/>
            <person name="Copeland A."/>
            <person name="Barry K.W."/>
            <person name="Cichocki N."/>
            <person name="Veneault-Fourrey C."/>
            <person name="LaButti K."/>
            <person name="Lindquist E.A."/>
            <person name="Lipzen A."/>
            <person name="Lundell T."/>
            <person name="Morin E."/>
            <person name="Murat C."/>
            <person name="Sun H."/>
            <person name="Tunlid A."/>
            <person name="Henrissat B."/>
            <person name="Grigoriev I.V."/>
            <person name="Hibbett D.S."/>
            <person name="Martin F."/>
            <person name="Nordberg H.P."/>
            <person name="Cantor M.N."/>
            <person name="Hua S.X."/>
        </authorList>
    </citation>
    <scope>NUCLEOTIDE SEQUENCE [LARGE SCALE GENOMIC DNA]</scope>
    <source>
        <strain evidence="4 5">F 1598</strain>
    </source>
</reference>
<dbReference type="AlphaFoldDB" id="A0A0C3FKN1"/>
<gene>
    <name evidence="4" type="ORF">PILCRDRAFT_525551</name>
</gene>
<organism evidence="4 5">
    <name type="scientific">Piloderma croceum (strain F 1598)</name>
    <dbReference type="NCBI Taxonomy" id="765440"/>
    <lineage>
        <taxon>Eukaryota</taxon>
        <taxon>Fungi</taxon>
        <taxon>Dikarya</taxon>
        <taxon>Basidiomycota</taxon>
        <taxon>Agaricomycotina</taxon>
        <taxon>Agaricomycetes</taxon>
        <taxon>Agaricomycetidae</taxon>
        <taxon>Atheliales</taxon>
        <taxon>Atheliaceae</taxon>
        <taxon>Piloderma</taxon>
    </lineage>
</organism>